<dbReference type="RefSeq" id="WP_058506127.1">
    <property type="nucleotide sequence ID" value="NZ_CAAAIF010000036.1"/>
</dbReference>
<evidence type="ECO:0000313" key="8">
    <source>
        <dbReference type="Proteomes" id="UP000054725"/>
    </source>
</evidence>
<dbReference type="InterPro" id="IPR002513">
    <property type="entry name" value="Tn3_Tnp_DDE_dom"/>
</dbReference>
<dbReference type="GO" id="GO:0006313">
    <property type="term" value="P:DNA transposition"/>
    <property type="evidence" value="ECO:0007669"/>
    <property type="project" value="InterPro"/>
</dbReference>
<dbReference type="STRING" id="45070.Lnau_3164"/>
<dbReference type="Proteomes" id="UP000054725">
    <property type="component" value="Unassembled WGS sequence"/>
</dbReference>
<keyword evidence="3" id="KW-0238">DNA-binding</keyword>
<dbReference type="Pfam" id="PF13700">
    <property type="entry name" value="DUF4158"/>
    <property type="match status" value="1"/>
</dbReference>
<keyword evidence="4" id="KW-0233">DNA recombination</keyword>
<comment type="similarity">
    <text evidence="1">Belongs to the transposase 7 family.</text>
</comment>
<dbReference type="EMBL" id="LNYO01000027">
    <property type="protein sequence ID" value="KTD32253.1"/>
    <property type="molecule type" value="Genomic_DNA"/>
</dbReference>
<evidence type="ECO:0000256" key="2">
    <source>
        <dbReference type="ARBA" id="ARBA00022578"/>
    </source>
</evidence>
<feature type="domain" description="Tn3 transposase DDE" evidence="5">
    <location>
        <begin position="566"/>
        <end position="951"/>
    </location>
</feature>
<evidence type="ECO:0000259" key="5">
    <source>
        <dbReference type="Pfam" id="PF01526"/>
    </source>
</evidence>
<dbReference type="InterPro" id="IPR025296">
    <property type="entry name" value="DUF4158"/>
</dbReference>
<dbReference type="GO" id="GO:0003677">
    <property type="term" value="F:DNA binding"/>
    <property type="evidence" value="ECO:0007669"/>
    <property type="project" value="UniProtKB-KW"/>
</dbReference>
<evidence type="ECO:0000256" key="3">
    <source>
        <dbReference type="ARBA" id="ARBA00023125"/>
    </source>
</evidence>
<name>A0A0W0WIU7_9GAMM</name>
<dbReference type="InterPro" id="IPR047653">
    <property type="entry name" value="Tn3-like_transpos"/>
</dbReference>
<evidence type="ECO:0000313" key="7">
    <source>
        <dbReference type="EMBL" id="KTD32253.1"/>
    </source>
</evidence>
<evidence type="ECO:0000256" key="4">
    <source>
        <dbReference type="ARBA" id="ARBA00023172"/>
    </source>
</evidence>
<reference evidence="7 8" key="1">
    <citation type="submission" date="2015-11" db="EMBL/GenBank/DDBJ databases">
        <title>Genomic analysis of 38 Legionella species identifies large and diverse effector repertoires.</title>
        <authorList>
            <person name="Burstein D."/>
            <person name="Amaro F."/>
            <person name="Zusman T."/>
            <person name="Lifshitz Z."/>
            <person name="Cohen O."/>
            <person name="Gilbert J.A."/>
            <person name="Pupko T."/>
            <person name="Shuman H.A."/>
            <person name="Segal G."/>
        </authorList>
    </citation>
    <scope>NUCLEOTIDE SEQUENCE [LARGE SCALE GENOMIC DNA]</scope>
    <source>
        <strain evidence="7 8">ATCC 49506</strain>
    </source>
</reference>
<dbReference type="PATRIC" id="fig|45070.6.peg.3342"/>
<accession>A0A0W0WIU7</accession>
<dbReference type="Pfam" id="PF01526">
    <property type="entry name" value="DDE_Tnp_Tn3"/>
    <property type="match status" value="1"/>
</dbReference>
<dbReference type="NCBIfam" id="NF033527">
    <property type="entry name" value="transpos_Tn3"/>
    <property type="match status" value="1"/>
</dbReference>
<evidence type="ECO:0000259" key="6">
    <source>
        <dbReference type="Pfam" id="PF13700"/>
    </source>
</evidence>
<organism evidence="7 8">
    <name type="scientific">Legionella nautarum</name>
    <dbReference type="NCBI Taxonomy" id="45070"/>
    <lineage>
        <taxon>Bacteria</taxon>
        <taxon>Pseudomonadati</taxon>
        <taxon>Pseudomonadota</taxon>
        <taxon>Gammaproteobacteria</taxon>
        <taxon>Legionellales</taxon>
        <taxon>Legionellaceae</taxon>
        <taxon>Legionella</taxon>
    </lineage>
</organism>
<proteinExistence type="inferred from homology"/>
<protein>
    <submittedName>
        <fullName evidence="7">Tn3 transposase DDE domain protein</fullName>
    </submittedName>
</protein>
<dbReference type="GO" id="GO:0004803">
    <property type="term" value="F:transposase activity"/>
    <property type="evidence" value="ECO:0007669"/>
    <property type="project" value="InterPro"/>
</dbReference>
<feature type="domain" description="DUF4158" evidence="6">
    <location>
        <begin position="8"/>
        <end position="153"/>
    </location>
</feature>
<evidence type="ECO:0000256" key="1">
    <source>
        <dbReference type="ARBA" id="ARBA00009402"/>
    </source>
</evidence>
<sequence length="956" mass="109851">MHTEIEITEDQLAIDWTLTEEDIRFINNNSNQGIKFAALLCHLRAYGRFISKDDALPFTAMSYLAKQLGQSFSVMPVFANTPHSYIQREKIRDYLGYGEFNETESLKLEEWLVSQLRKETLDKRRLIELATNHLKSCRIVLPSPITLGRVVNQKVNQAIEGFYSSIAEALAPSLRDKLEYLITPERKEAYAQLADLRTSPQNASSGMMNQYLDYFEEIEQLGILDCNLGAIHPDVIKELAQKGRYYDAFQLRDMASKVKREAIIICFLHETAKTILDYLVSLFKRILLDINRRAKNEVSAEREKVSRKNKGKFKPASDFIKSAFSQAAVKELTLVQFVTQFNEATMLETASACEAIDKLESSGVTDHIVNRFSYIRQFSKRFLTLKLSASAGLASLLKSIEILRSLHAGEIKKLPEDVPTDFLPKMWHDVIYDEQEQIRTHYWEMGFYYALKKEISAGDIYLSNSRNNRYFWDTVYGALPWEQEREQQYQKLKLPSEFDAMMESLSGEYHHVAIHARNTLPNNDFVTIEEGKFHFTRDDALVIPPEVVQLRKLIQSRMPTIRIEKLLAEASRLSGCLDGFTPFYEPEKRLKFPLKPLLASILAHATNIGLFGMGSSAVGISIDALTSASHTYLRPETIKETNRLLVNHFLTYPISDEMTDGLYSTSDAQRYPIERKFFLSSYYPRYYGYYEKAISIYTHVARGAVFGTQVISTGEREASYVLTGLLENDTLLNPEFHSTDTHGFTEHLFAMLYLLGFPFHPRLKDLADQSVYKIDKTMSYGDLDEVFSGTIDIELIRANWDQIVRIVASLKNGLAPAHVIIQKLANRTDNVSKAIRAFGRIIKSIYILRYIADQELRHTVHLHLNHGESRHQLAKKLFFLNRGAFKTSDYEEIMNKASCLSLVSNAVLVWNTHYMQKIVDDLRTEGYDIKSEHLQKISPLMFKHIQIYGTYHFEDL</sequence>
<comment type="caution">
    <text evidence="7">The sequence shown here is derived from an EMBL/GenBank/DDBJ whole genome shotgun (WGS) entry which is preliminary data.</text>
</comment>
<keyword evidence="8" id="KW-1185">Reference proteome</keyword>
<keyword evidence="2" id="KW-0815">Transposition</keyword>
<dbReference type="OrthoDB" id="5292689at2"/>
<gene>
    <name evidence="7" type="ORF">Lnau_3164</name>
</gene>
<dbReference type="AlphaFoldDB" id="A0A0W0WIU7"/>